<evidence type="ECO:0000256" key="1">
    <source>
        <dbReference type="ARBA" id="ARBA00004141"/>
    </source>
</evidence>
<protein>
    <recommendedName>
        <fullName evidence="12">G-protein coupled receptors family 1 profile domain-containing protein</fullName>
    </recommendedName>
</protein>
<evidence type="ECO:0000256" key="8">
    <source>
        <dbReference type="SAM" id="MobiDB-lite"/>
    </source>
</evidence>
<dbReference type="GO" id="GO:0005886">
    <property type="term" value="C:plasma membrane"/>
    <property type="evidence" value="ECO:0007669"/>
    <property type="project" value="TreeGrafter"/>
</dbReference>
<evidence type="ECO:0000256" key="9">
    <source>
        <dbReference type="SAM" id="Phobius"/>
    </source>
</evidence>
<dbReference type="AlphaFoldDB" id="A0A6A4W286"/>
<evidence type="ECO:0008006" key="12">
    <source>
        <dbReference type="Google" id="ProtNLM"/>
    </source>
</evidence>
<feature type="region of interest" description="Disordered" evidence="8">
    <location>
        <begin position="1"/>
        <end position="20"/>
    </location>
</feature>
<keyword evidence="6" id="KW-0675">Receptor</keyword>
<feature type="transmembrane region" description="Helical" evidence="9">
    <location>
        <begin position="89"/>
        <end position="115"/>
    </location>
</feature>
<evidence type="ECO:0000256" key="5">
    <source>
        <dbReference type="ARBA" id="ARBA00023136"/>
    </source>
</evidence>
<comment type="subcellular location">
    <subcellularLocation>
        <location evidence="1">Membrane</location>
        <topology evidence="1">Multi-pass membrane protein</topology>
    </subcellularLocation>
</comment>
<feature type="transmembrane region" description="Helical" evidence="9">
    <location>
        <begin position="196"/>
        <end position="215"/>
    </location>
</feature>
<sequence>MSVGNGRNGSPDGALPAGGGPTELLPGPVDLLSDDLPPGLVPNLSSECLLKIAEFLECHERRGAADHSELVCTPHSGQEGGISTRSAHAIFVTVIAVTVALTVVLNSAVIVTIAVNRRLHTLVNYLVSLLCANQLAWIVFPIAESSLNVHLYDSLCLLRYIVMQSTTSMNFGLIVTITLLRYLIVVRNHSYPGGKQNMLVFTVLAGLPCTFRWLLFRADDNGRCGTLFASTPDGYDINQPAERHEPLRTFIIILIEYIIGLTIVGFCYYKILAKALASRRRLRRHSNRSQGHPCLSVRAPIAVTWRRATGRVTIETGGGQGAAAASPATAGAGHSARPTKEVVLAPKDLELASASSPVPPAANSSLTRPRSPAAIPSVMTTALTPATVSMVSLGTSATSGSGPSRAPTSAATPESMADTTQRRRTILPAEQRPPVRQTGRIDVVATSWFSRHFSANVHKF</sequence>
<accession>A0A6A4W286</accession>
<dbReference type="Gene3D" id="1.20.1070.10">
    <property type="entry name" value="Rhodopsin 7-helix transmembrane proteins"/>
    <property type="match status" value="1"/>
</dbReference>
<feature type="region of interest" description="Disordered" evidence="8">
    <location>
        <begin position="394"/>
        <end position="421"/>
    </location>
</feature>
<dbReference type="InterPro" id="IPR000276">
    <property type="entry name" value="GPCR_Rhodpsn"/>
</dbReference>
<organism evidence="10 11">
    <name type="scientific">Amphibalanus amphitrite</name>
    <name type="common">Striped barnacle</name>
    <name type="synonym">Balanus amphitrite</name>
    <dbReference type="NCBI Taxonomy" id="1232801"/>
    <lineage>
        <taxon>Eukaryota</taxon>
        <taxon>Metazoa</taxon>
        <taxon>Ecdysozoa</taxon>
        <taxon>Arthropoda</taxon>
        <taxon>Crustacea</taxon>
        <taxon>Multicrustacea</taxon>
        <taxon>Cirripedia</taxon>
        <taxon>Thoracica</taxon>
        <taxon>Thoracicalcarea</taxon>
        <taxon>Balanomorpha</taxon>
        <taxon>Balanoidea</taxon>
        <taxon>Balanidae</taxon>
        <taxon>Amphibalaninae</taxon>
        <taxon>Amphibalanus</taxon>
    </lineage>
</organism>
<feature type="compositionally biased region" description="Low complexity" evidence="8">
    <location>
        <begin position="353"/>
        <end position="365"/>
    </location>
</feature>
<evidence type="ECO:0000256" key="7">
    <source>
        <dbReference type="ARBA" id="ARBA00023224"/>
    </source>
</evidence>
<dbReference type="SUPFAM" id="SSF81321">
    <property type="entry name" value="Family A G protein-coupled receptor-like"/>
    <property type="match status" value="1"/>
</dbReference>
<reference evidence="10 11" key="1">
    <citation type="submission" date="2019-07" db="EMBL/GenBank/DDBJ databases">
        <title>Draft genome assembly of a fouling barnacle, Amphibalanus amphitrite (Darwin, 1854): The first reference genome for Thecostraca.</title>
        <authorList>
            <person name="Kim W."/>
        </authorList>
    </citation>
    <scope>NUCLEOTIDE SEQUENCE [LARGE SCALE GENOMIC DNA]</scope>
    <source>
        <strain evidence="10">SNU_AA5</strain>
        <tissue evidence="10">Soma without cirri and trophi</tissue>
    </source>
</reference>
<keyword evidence="7" id="KW-0807">Transducer</keyword>
<dbReference type="EMBL" id="VIIS01001582">
    <property type="protein sequence ID" value="KAF0296098.1"/>
    <property type="molecule type" value="Genomic_DNA"/>
</dbReference>
<feature type="region of interest" description="Disordered" evidence="8">
    <location>
        <begin position="353"/>
        <end position="372"/>
    </location>
</feature>
<feature type="transmembrane region" description="Helical" evidence="9">
    <location>
        <begin position="250"/>
        <end position="271"/>
    </location>
</feature>
<keyword evidence="5 9" id="KW-0472">Membrane</keyword>
<evidence type="ECO:0000256" key="2">
    <source>
        <dbReference type="ARBA" id="ARBA00022692"/>
    </source>
</evidence>
<gene>
    <name evidence="10" type="ORF">FJT64_006419</name>
</gene>
<dbReference type="Proteomes" id="UP000440578">
    <property type="component" value="Unassembled WGS sequence"/>
</dbReference>
<feature type="transmembrane region" description="Helical" evidence="9">
    <location>
        <begin position="160"/>
        <end position="184"/>
    </location>
</feature>
<keyword evidence="11" id="KW-1185">Reference proteome</keyword>
<feature type="compositionally biased region" description="Low complexity" evidence="8">
    <location>
        <begin position="322"/>
        <end position="336"/>
    </location>
</feature>
<proteinExistence type="predicted"/>
<dbReference type="OrthoDB" id="1915767at2759"/>
<keyword evidence="4" id="KW-0297">G-protein coupled receptor</keyword>
<keyword evidence="2 9" id="KW-0812">Transmembrane</keyword>
<comment type="caution">
    <text evidence="10">The sequence shown here is derived from an EMBL/GenBank/DDBJ whole genome shotgun (WGS) entry which is preliminary data.</text>
</comment>
<evidence type="ECO:0000256" key="3">
    <source>
        <dbReference type="ARBA" id="ARBA00022989"/>
    </source>
</evidence>
<evidence type="ECO:0000313" key="11">
    <source>
        <dbReference type="Proteomes" id="UP000440578"/>
    </source>
</evidence>
<dbReference type="GO" id="GO:0004930">
    <property type="term" value="F:G protein-coupled receptor activity"/>
    <property type="evidence" value="ECO:0007669"/>
    <property type="project" value="UniProtKB-KW"/>
</dbReference>
<evidence type="ECO:0000256" key="4">
    <source>
        <dbReference type="ARBA" id="ARBA00023040"/>
    </source>
</evidence>
<evidence type="ECO:0000313" key="10">
    <source>
        <dbReference type="EMBL" id="KAF0296098.1"/>
    </source>
</evidence>
<feature type="region of interest" description="Disordered" evidence="8">
    <location>
        <begin position="316"/>
        <end position="338"/>
    </location>
</feature>
<dbReference type="Pfam" id="PF00001">
    <property type="entry name" value="7tm_1"/>
    <property type="match status" value="1"/>
</dbReference>
<keyword evidence="3 9" id="KW-1133">Transmembrane helix</keyword>
<feature type="transmembrane region" description="Helical" evidence="9">
    <location>
        <begin position="122"/>
        <end position="140"/>
    </location>
</feature>
<dbReference type="PANTHER" id="PTHR24248">
    <property type="entry name" value="ADRENERGIC RECEPTOR-RELATED G-PROTEIN COUPLED RECEPTOR"/>
    <property type="match status" value="1"/>
</dbReference>
<evidence type="ECO:0000256" key="6">
    <source>
        <dbReference type="ARBA" id="ARBA00023170"/>
    </source>
</evidence>
<name>A0A6A4W286_AMPAM</name>
<feature type="compositionally biased region" description="Polar residues" evidence="8">
    <location>
        <begin position="394"/>
        <end position="412"/>
    </location>
</feature>